<feature type="binding site" evidence="13">
    <location>
        <position position="252"/>
    </location>
    <ligand>
        <name>Zn(2+)</name>
        <dbReference type="ChEBI" id="CHEBI:29105"/>
        <label>2</label>
        <note>catalytic</note>
    </ligand>
</feature>
<feature type="binding site" evidence="14">
    <location>
        <position position="220"/>
    </location>
    <ligand>
        <name>Ca(2+)</name>
        <dbReference type="ChEBI" id="CHEBI:29108"/>
        <label>2</label>
    </ligand>
</feature>
<feature type="binding site" evidence="14">
    <location>
        <position position="222"/>
    </location>
    <ligand>
        <name>Zn(2+)</name>
        <dbReference type="ChEBI" id="CHEBI:29105"/>
        <label>1</label>
    </ligand>
</feature>
<evidence type="ECO:0000256" key="5">
    <source>
        <dbReference type="ARBA" id="ARBA00022737"/>
    </source>
</evidence>
<keyword evidence="4" id="KW-0732">Signal</keyword>
<keyword evidence="5" id="KW-0677">Repeat</keyword>
<dbReference type="GO" id="GO:0004222">
    <property type="term" value="F:metalloendopeptidase activity"/>
    <property type="evidence" value="ECO:0007669"/>
    <property type="project" value="InterPro"/>
</dbReference>
<dbReference type="SUPFAM" id="SSF47090">
    <property type="entry name" value="PGBD-like"/>
    <property type="match status" value="1"/>
</dbReference>
<feature type="binding site" evidence="14">
    <location>
        <position position="565"/>
    </location>
    <ligand>
        <name>Ca(2+)</name>
        <dbReference type="ChEBI" id="CHEBI:29108"/>
        <label>4</label>
    </ligand>
</feature>
<keyword evidence="3 13" id="KW-0479">Metal-binding</keyword>
<dbReference type="GO" id="GO:0030574">
    <property type="term" value="P:collagen catabolic process"/>
    <property type="evidence" value="ECO:0007669"/>
    <property type="project" value="TreeGrafter"/>
</dbReference>
<keyword evidence="6" id="KW-0378">Hydrolase</keyword>
<dbReference type="InterPro" id="IPR018487">
    <property type="entry name" value="Hemopexin-like_repeat"/>
</dbReference>
<feature type="binding site" evidence="14">
    <location>
        <position position="227"/>
    </location>
    <ligand>
        <name>Ca(2+)</name>
        <dbReference type="ChEBI" id="CHEBI:29108"/>
        <label>1</label>
    </ligand>
</feature>
<evidence type="ECO:0000256" key="16">
    <source>
        <dbReference type="PROSITE-ProRule" id="PRU01011"/>
    </source>
</evidence>
<dbReference type="InterPro" id="IPR001818">
    <property type="entry name" value="Pept_M10_metallopeptidase"/>
</dbReference>
<keyword evidence="11" id="KW-1015">Disulfide bond</keyword>
<dbReference type="AlphaFoldDB" id="A0AAJ7W6G1"/>
<dbReference type="PANTHER" id="PTHR10201:SF169">
    <property type="entry name" value="MATRIX METALLOPROTEINASE-16-LIKE PROTEIN"/>
    <property type="match status" value="1"/>
</dbReference>
<feature type="domain" description="Peptidase metallopeptidase" evidence="18">
    <location>
        <begin position="129"/>
        <end position="293"/>
    </location>
</feature>
<evidence type="ECO:0000313" key="20">
    <source>
        <dbReference type="RefSeq" id="XP_024946353.1"/>
    </source>
</evidence>
<dbReference type="SUPFAM" id="SSF55486">
    <property type="entry name" value="Metalloproteases ('zincins'), catalytic domain"/>
    <property type="match status" value="1"/>
</dbReference>
<feature type="compositionally biased region" description="Low complexity" evidence="17">
    <location>
        <begin position="331"/>
        <end position="367"/>
    </location>
</feature>
<proteinExistence type="inferred from homology"/>
<evidence type="ECO:0000256" key="11">
    <source>
        <dbReference type="ARBA" id="ARBA00023157"/>
    </source>
</evidence>
<dbReference type="GO" id="GO:0008270">
    <property type="term" value="F:zinc ion binding"/>
    <property type="evidence" value="ECO:0007669"/>
    <property type="project" value="InterPro"/>
</dbReference>
<dbReference type="Gene3D" id="2.110.10.10">
    <property type="entry name" value="Hemopexin-like domain"/>
    <property type="match status" value="1"/>
</dbReference>
<evidence type="ECO:0000256" key="8">
    <source>
        <dbReference type="ARBA" id="ARBA00022837"/>
    </source>
</evidence>
<dbReference type="SMART" id="SM00120">
    <property type="entry name" value="HX"/>
    <property type="match status" value="3"/>
</dbReference>
<dbReference type="GO" id="GO:0030198">
    <property type="term" value="P:extracellular matrix organization"/>
    <property type="evidence" value="ECO:0007669"/>
    <property type="project" value="TreeGrafter"/>
</dbReference>
<feature type="binding site" evidence="14">
    <location>
        <position position="194"/>
    </location>
    <ligand>
        <name>Zn(2+)</name>
        <dbReference type="ChEBI" id="CHEBI:29105"/>
        <label>1</label>
    </ligand>
</feature>
<dbReference type="InterPro" id="IPR036365">
    <property type="entry name" value="PGBD-like_sf"/>
</dbReference>
<name>A0AAJ7W6G1_CEPCN</name>
<protein>
    <submittedName>
        <fullName evidence="20">Matrix metalloproteinase-17</fullName>
    </submittedName>
</protein>
<feature type="repeat" description="Hemopexin" evidence="16">
    <location>
        <begin position="513"/>
        <end position="561"/>
    </location>
</feature>
<feature type="binding site" evidence="14">
    <location>
        <position position="200"/>
    </location>
    <ligand>
        <name>Ca(2+)</name>
        <dbReference type="ChEBI" id="CHEBI:29108"/>
        <label>3</label>
    </ligand>
</feature>
<comment type="similarity">
    <text evidence="1">Belongs to the peptidase M10A family.</text>
</comment>
<dbReference type="InterPro" id="IPR033739">
    <property type="entry name" value="M10A_MMP"/>
</dbReference>
<evidence type="ECO:0000256" key="7">
    <source>
        <dbReference type="ARBA" id="ARBA00022833"/>
    </source>
</evidence>
<accession>A0AAJ7W6G1</accession>
<evidence type="ECO:0000256" key="17">
    <source>
        <dbReference type="SAM" id="MobiDB-lite"/>
    </source>
</evidence>
<comment type="cofactor">
    <cofactor evidence="14">
        <name>Ca(2+)</name>
        <dbReference type="ChEBI" id="CHEBI:29108"/>
    </cofactor>
    <text evidence="14">Can bind about 5 Ca(2+) ions per subunit.</text>
</comment>
<keyword evidence="7 13" id="KW-0862">Zinc</keyword>
<feature type="binding site" evidence="14">
    <location>
        <position position="469"/>
    </location>
    <ligand>
        <name>Ca(2+)</name>
        <dbReference type="ChEBI" id="CHEBI:29108"/>
        <label>4</label>
    </ligand>
</feature>
<dbReference type="FunFam" id="2.110.10.10:FF:000002">
    <property type="entry name" value="Matrix metallopeptidase 3"/>
    <property type="match status" value="1"/>
</dbReference>
<feature type="binding site" evidence="14">
    <location>
        <position position="227"/>
    </location>
    <ligand>
        <name>Ca(2+)</name>
        <dbReference type="ChEBI" id="CHEBI:29108"/>
        <label>3</label>
    </ligand>
</feature>
<evidence type="ECO:0000256" key="2">
    <source>
        <dbReference type="ARBA" id="ARBA00022670"/>
    </source>
</evidence>
<feature type="binding site" description="in inhibited form" evidence="14">
    <location>
        <position position="110"/>
    </location>
    <ligand>
        <name>Zn(2+)</name>
        <dbReference type="ChEBI" id="CHEBI:29105"/>
        <label>2</label>
        <note>catalytic</note>
    </ligand>
</feature>
<dbReference type="GO" id="GO:0006508">
    <property type="term" value="P:proteolysis"/>
    <property type="evidence" value="ECO:0007669"/>
    <property type="project" value="UniProtKB-KW"/>
</dbReference>
<reference evidence="20" key="1">
    <citation type="submission" date="2025-08" db="UniProtKB">
        <authorList>
            <consortium name="RefSeq"/>
        </authorList>
    </citation>
    <scope>IDENTIFICATION</scope>
</reference>
<evidence type="ECO:0000256" key="15">
    <source>
        <dbReference type="PIRSR" id="PIRSR621190-5"/>
    </source>
</evidence>
<feature type="region of interest" description="Disordered" evidence="17">
    <location>
        <begin position="299"/>
        <end position="372"/>
    </location>
</feature>
<dbReference type="PRINTS" id="PR00138">
    <property type="entry name" value="MATRIXIN"/>
</dbReference>
<dbReference type="InterPro" id="IPR024079">
    <property type="entry name" value="MetalloPept_cat_dom_sf"/>
</dbReference>
<dbReference type="Gene3D" id="3.40.390.10">
    <property type="entry name" value="Collagenase (Catalytic Domain)"/>
    <property type="match status" value="1"/>
</dbReference>
<feature type="binding site" evidence="14">
    <location>
        <position position="266"/>
    </location>
    <ligand>
        <name>Zn(2+)</name>
        <dbReference type="ChEBI" id="CHEBI:29105"/>
        <label>2</label>
        <note>catalytic</note>
    </ligand>
</feature>
<keyword evidence="10" id="KW-0865">Zymogen</keyword>
<feature type="binding site" evidence="14">
    <location>
        <position position="192"/>
    </location>
    <ligand>
        <name>Zn(2+)</name>
        <dbReference type="ChEBI" id="CHEBI:29105"/>
        <label>1</label>
    </ligand>
</feature>
<keyword evidence="9 20" id="KW-0482">Metalloprotease</keyword>
<feature type="binding site" evidence="14">
    <location>
        <position position="218"/>
    </location>
    <ligand>
        <name>Ca(2+)</name>
        <dbReference type="ChEBI" id="CHEBI:29108"/>
        <label>2</label>
    </ligand>
</feature>
<dbReference type="InterPro" id="IPR006026">
    <property type="entry name" value="Peptidase_Metallo"/>
</dbReference>
<dbReference type="GO" id="GO:0005615">
    <property type="term" value="C:extracellular space"/>
    <property type="evidence" value="ECO:0007669"/>
    <property type="project" value="TreeGrafter"/>
</dbReference>
<dbReference type="KEGG" id="ccin:107273261"/>
<dbReference type="CDD" id="cd04278">
    <property type="entry name" value="ZnMc_MMP"/>
    <property type="match status" value="1"/>
</dbReference>
<feature type="binding site" evidence="14">
    <location>
        <position position="207"/>
    </location>
    <ligand>
        <name>Zn(2+)</name>
        <dbReference type="ChEBI" id="CHEBI:29105"/>
        <label>1</label>
    </ligand>
</feature>
<feature type="repeat" description="Hemopexin" evidence="16">
    <location>
        <begin position="465"/>
        <end position="511"/>
    </location>
</feature>
<evidence type="ECO:0000256" key="10">
    <source>
        <dbReference type="ARBA" id="ARBA00023145"/>
    </source>
</evidence>
<dbReference type="PROSITE" id="PS51642">
    <property type="entry name" value="HEMOPEXIN_2"/>
    <property type="match status" value="3"/>
</dbReference>
<feature type="binding site" evidence="13">
    <location>
        <position position="258"/>
    </location>
    <ligand>
        <name>Zn(2+)</name>
        <dbReference type="ChEBI" id="CHEBI:29105"/>
        <label>2</label>
        <note>catalytic</note>
    </ligand>
</feature>
<evidence type="ECO:0000256" key="12">
    <source>
        <dbReference type="PIRSR" id="PIRSR001191-1"/>
    </source>
</evidence>
<evidence type="ECO:0000256" key="4">
    <source>
        <dbReference type="ARBA" id="ARBA00022729"/>
    </source>
</evidence>
<dbReference type="Pfam" id="PF00413">
    <property type="entry name" value="Peptidase_M10"/>
    <property type="match status" value="1"/>
</dbReference>
<keyword evidence="8 14" id="KW-0106">Calcium</keyword>
<evidence type="ECO:0000256" key="6">
    <source>
        <dbReference type="ARBA" id="ARBA00022801"/>
    </source>
</evidence>
<sequence length="576" mass="65725">MSITNSNQGVPVLLKRYWILLMISEYFSLVNLAPILADKDTATDHLYPPVLAFKFMKKFGYLEAGTPDSEALYTVDAVVDALKNVQYFGNIPITGVFDNTTLKLMESPRCGVADVVRHKESRTKRYIIGANGWNKRDITYFIANWTPKLSEEAVSEELARAFHAWSGYARLKFRQVYDPTADIIVAFGRGPHGDGYPFDGNGNVLAHAFFPYEMGSYGGDIHFDDDENWKMRPSDPYDGTDFFSVAVHELGHSLGLSHSPVPTSIMFPYYQGYTSNFQLSYDDILGMYQLYITRTLEGDQQSESVTDNGETETETEDSSTRYEETTESGKTFDTTDSVPVTTDSGQETINSQSTTTATWTSEETSTTRYDRSTEGYLGVTFTGDYETVDEHRRHENRSDSNSIPDLVNSSVPDICQGSYDAITVLRDELFIFKGEFVWRLLKRGKIDNSYPVKFHQLFYDLPEDITRIDAAYERQSDANIILFTGNRYWVYNGDKFVDGSPRPLTDYGISPDVDKIDAVQVWNKNKKVYLYRHNQFWRFNETSRTLDPGYPHNMRRWRGVPPNIDAAMTWIDGNIF</sequence>
<dbReference type="FunFam" id="3.40.390.10:FF:000022">
    <property type="entry name" value="Matrix metalloproteinase 1, isoform C"/>
    <property type="match status" value="1"/>
</dbReference>
<comment type="cofactor">
    <cofactor evidence="14">
        <name>Zn(2+)</name>
        <dbReference type="ChEBI" id="CHEBI:29105"/>
    </cofactor>
    <text evidence="14">Binds 2 Zn(2+) ions per subunit.</text>
</comment>
<evidence type="ECO:0000256" key="1">
    <source>
        <dbReference type="ARBA" id="ARBA00010370"/>
    </source>
</evidence>
<evidence type="ECO:0000256" key="9">
    <source>
        <dbReference type="ARBA" id="ARBA00023049"/>
    </source>
</evidence>
<gene>
    <name evidence="20" type="primary">LOC107273261</name>
</gene>
<feature type="compositionally biased region" description="Polar residues" evidence="17">
    <location>
        <begin position="299"/>
        <end position="308"/>
    </location>
</feature>
<dbReference type="Proteomes" id="UP000694920">
    <property type="component" value="Unplaced"/>
</dbReference>
<feature type="binding site" evidence="14">
    <location>
        <position position="422"/>
    </location>
    <ligand>
        <name>Ca(2+)</name>
        <dbReference type="ChEBI" id="CHEBI:29108"/>
        <label>5</label>
    </ligand>
</feature>
<feature type="active site" evidence="12">
    <location>
        <position position="249"/>
    </location>
</feature>
<evidence type="ECO:0000256" key="14">
    <source>
        <dbReference type="PIRSR" id="PIRSR621190-2"/>
    </source>
</evidence>
<feature type="binding site" evidence="14">
    <location>
        <position position="471"/>
    </location>
    <ligand>
        <name>Ca(2+)</name>
        <dbReference type="ChEBI" id="CHEBI:29108"/>
        <label>5</label>
    </ligand>
</feature>
<keyword evidence="19" id="KW-1185">Reference proteome</keyword>
<dbReference type="CDD" id="cd00094">
    <property type="entry name" value="HX"/>
    <property type="match status" value="1"/>
</dbReference>
<evidence type="ECO:0000313" key="19">
    <source>
        <dbReference type="Proteomes" id="UP000694920"/>
    </source>
</evidence>
<feature type="binding site" evidence="14">
    <location>
        <position position="225"/>
    </location>
    <ligand>
        <name>Ca(2+)</name>
        <dbReference type="ChEBI" id="CHEBI:29108"/>
        <label>1</label>
    </ligand>
</feature>
<feature type="binding site" evidence="14">
    <location>
        <position position="182"/>
    </location>
    <ligand>
        <name>Ca(2+)</name>
        <dbReference type="ChEBI" id="CHEBI:29108"/>
        <label>2</label>
    </ligand>
</feature>
<dbReference type="InterPro" id="IPR036375">
    <property type="entry name" value="Hemopexin-like_dom_sf"/>
</dbReference>
<dbReference type="RefSeq" id="XP_024946353.1">
    <property type="nucleotide sequence ID" value="XM_025090585.1"/>
</dbReference>
<feature type="short sequence motif" description="Cysteine switch" evidence="15">
    <location>
        <begin position="108"/>
        <end position="115"/>
    </location>
</feature>
<evidence type="ECO:0000256" key="13">
    <source>
        <dbReference type="PIRSR" id="PIRSR001191-2"/>
    </source>
</evidence>
<keyword evidence="2" id="KW-0645">Protease</keyword>
<evidence type="ECO:0000259" key="18">
    <source>
        <dbReference type="SMART" id="SM00235"/>
    </source>
</evidence>
<dbReference type="SMART" id="SM00235">
    <property type="entry name" value="ZnMc"/>
    <property type="match status" value="1"/>
</dbReference>
<feature type="binding site" evidence="13">
    <location>
        <position position="248"/>
    </location>
    <ligand>
        <name>Zn(2+)</name>
        <dbReference type="ChEBI" id="CHEBI:29105"/>
        <label>2</label>
        <note>catalytic</note>
    </ligand>
</feature>
<feature type="binding site" evidence="14">
    <location>
        <position position="420"/>
    </location>
    <ligand>
        <name>Ca(2+)</name>
        <dbReference type="ChEBI" id="CHEBI:29108"/>
        <label>4</label>
    </ligand>
</feature>
<dbReference type="SUPFAM" id="SSF50923">
    <property type="entry name" value="Hemopexin-like domain"/>
    <property type="match status" value="1"/>
</dbReference>
<feature type="binding site" evidence="14">
    <location>
        <position position="224"/>
    </location>
    <ligand>
        <name>Ca(2+)</name>
        <dbReference type="ChEBI" id="CHEBI:29108"/>
        <label>3</label>
    </ligand>
</feature>
<dbReference type="InterPro" id="IPR000585">
    <property type="entry name" value="Hemopexin-like_dom"/>
</dbReference>
<evidence type="ECO:0000256" key="3">
    <source>
        <dbReference type="ARBA" id="ARBA00022723"/>
    </source>
</evidence>
<feature type="repeat" description="Hemopexin" evidence="16">
    <location>
        <begin position="412"/>
        <end position="461"/>
    </location>
</feature>
<dbReference type="Pfam" id="PF00045">
    <property type="entry name" value="Hemopexin"/>
    <property type="match status" value="3"/>
</dbReference>
<organism evidence="19 20">
    <name type="scientific">Cephus cinctus</name>
    <name type="common">Wheat stem sawfly</name>
    <dbReference type="NCBI Taxonomy" id="211228"/>
    <lineage>
        <taxon>Eukaryota</taxon>
        <taxon>Metazoa</taxon>
        <taxon>Ecdysozoa</taxon>
        <taxon>Arthropoda</taxon>
        <taxon>Hexapoda</taxon>
        <taxon>Insecta</taxon>
        <taxon>Pterygota</taxon>
        <taxon>Neoptera</taxon>
        <taxon>Endopterygota</taxon>
        <taxon>Hymenoptera</taxon>
        <taxon>Cephoidea</taxon>
        <taxon>Cephidae</taxon>
        <taxon>Cephus</taxon>
    </lineage>
</organism>
<dbReference type="GeneID" id="107273261"/>
<dbReference type="GO" id="GO:0031012">
    <property type="term" value="C:extracellular matrix"/>
    <property type="evidence" value="ECO:0007669"/>
    <property type="project" value="InterPro"/>
</dbReference>
<dbReference type="PIRSF" id="PIRSF001191">
    <property type="entry name" value="Peptidase_M10A_matrix"/>
    <property type="match status" value="1"/>
</dbReference>
<feature type="binding site" evidence="14">
    <location>
        <position position="199"/>
    </location>
    <ligand>
        <name>Ca(2+)</name>
        <dbReference type="ChEBI" id="CHEBI:29108"/>
        <label>3</label>
    </ligand>
</feature>
<dbReference type="PANTHER" id="PTHR10201">
    <property type="entry name" value="MATRIX METALLOPROTEINASE"/>
    <property type="match status" value="1"/>
</dbReference>
<dbReference type="InterPro" id="IPR021190">
    <property type="entry name" value="Pept_M10A"/>
</dbReference>